<gene>
    <name evidence="6" type="ORF">AOZ06_13705</name>
</gene>
<dbReference type="InterPro" id="IPR002035">
    <property type="entry name" value="VWF_A"/>
</dbReference>
<dbReference type="PANTHER" id="PTHR11878:SF65">
    <property type="entry name" value="NA_CA-EXCHANGE PROTEIN, ISOFORM G"/>
    <property type="match status" value="1"/>
</dbReference>
<dbReference type="EMBL" id="CP012752">
    <property type="protein sequence ID" value="ALG07825.1"/>
    <property type="molecule type" value="Genomic_DNA"/>
</dbReference>
<accession>A0A0N9HZP2</accession>
<dbReference type="GO" id="GO:0030001">
    <property type="term" value="P:metal ion transport"/>
    <property type="evidence" value="ECO:0007669"/>
    <property type="project" value="TreeGrafter"/>
</dbReference>
<dbReference type="Gene3D" id="3.40.50.410">
    <property type="entry name" value="von Willebrand factor, type A domain"/>
    <property type="match status" value="1"/>
</dbReference>
<protein>
    <recommendedName>
        <fullName evidence="5">VWFA domain-containing protein</fullName>
    </recommendedName>
</protein>
<evidence type="ECO:0000256" key="4">
    <source>
        <dbReference type="ARBA" id="ARBA00023065"/>
    </source>
</evidence>
<reference evidence="6 7" key="1">
    <citation type="submission" date="2015-07" db="EMBL/GenBank/DDBJ databases">
        <title>Genome sequencing of Kibdelosporangium phytohabitans.</title>
        <authorList>
            <person name="Qin S."/>
            <person name="Xing K."/>
        </authorList>
    </citation>
    <scope>NUCLEOTIDE SEQUENCE [LARGE SCALE GENOMIC DNA]</scope>
    <source>
        <strain evidence="6 7">KLBMP1111</strain>
    </source>
</reference>
<sequence length="579" mass="58391">MVASAVLLAGLPTYAAPAKVDPPSVDLTLGPGGSATLTKKVTTPIIPPNPDIVLLGDTTGSMIDVLAGVAANAEAIAGQVMDTQPTAQFAVAQYKHHNDGALAFSVNQSLTGSVGAVHAATQEWVGQAEGGGIPASDFVNALYQVASGAIAFRPDSSRIVAWFGDSHSEDPSLGHTMGQAIAALKAKDIRVIAVPIAGTDGGGLDSLGQASAITSQTGGVMMPGTSPGAVAQAILDGLENLDATVTHQQVDCAPQLTTSLSPASKAVPSGQAVEFTETIGVKEGAKPGTYHCKAKFLVNGAQHDLVQTITVRVPGVVVHDVLTYEGKTVKMPVKLDKASTTPITVHYKTVDGTATAGSDYKAAEGDLTFTPGQLAKQIQLQILPDRDYEEGKETFGVEFTQGGTVIATAKVTIKEHNGGSCGASAIRLLDKDVVAAGSGKHGCDTDSSSVAAKKLGAGPVAVQVSAVSAKTGKGASSTSVGSVKITVLGQVVEIGAIESHATAACGTGKPSAGSRVGSVRINGSEVEVGSGPVTIPLPAGKLKLNSTTTTADSVTRRAVTLDTVLTDLVIGESRAGCVK</sequence>
<dbReference type="InterPro" id="IPR036465">
    <property type="entry name" value="vWFA_dom_sf"/>
</dbReference>
<keyword evidence="4" id="KW-0813">Transport</keyword>
<organism evidence="6 7">
    <name type="scientific">Kibdelosporangium phytohabitans</name>
    <dbReference type="NCBI Taxonomy" id="860235"/>
    <lineage>
        <taxon>Bacteria</taxon>
        <taxon>Bacillati</taxon>
        <taxon>Actinomycetota</taxon>
        <taxon>Actinomycetes</taxon>
        <taxon>Pseudonocardiales</taxon>
        <taxon>Pseudonocardiaceae</taxon>
        <taxon>Kibdelosporangium</taxon>
    </lineage>
</organism>
<keyword evidence="4" id="KW-0406">Ion transport</keyword>
<dbReference type="InterPro" id="IPR038081">
    <property type="entry name" value="CalX-like_sf"/>
</dbReference>
<dbReference type="Proteomes" id="UP000063699">
    <property type="component" value="Chromosome"/>
</dbReference>
<dbReference type="STRING" id="860235.AOZ06_13705"/>
<keyword evidence="2" id="KW-0677">Repeat</keyword>
<dbReference type="InterPro" id="IPR051171">
    <property type="entry name" value="CaCA"/>
</dbReference>
<dbReference type="AlphaFoldDB" id="A0A0N9HZP2"/>
<dbReference type="SUPFAM" id="SSF141072">
    <property type="entry name" value="CalX-like"/>
    <property type="match status" value="1"/>
</dbReference>
<dbReference type="PROSITE" id="PS50234">
    <property type="entry name" value="VWFA"/>
    <property type="match status" value="1"/>
</dbReference>
<keyword evidence="1" id="KW-0732">Signal</keyword>
<evidence type="ECO:0000259" key="5">
    <source>
        <dbReference type="PROSITE" id="PS50234"/>
    </source>
</evidence>
<dbReference type="SUPFAM" id="SSF53300">
    <property type="entry name" value="vWA-like"/>
    <property type="match status" value="1"/>
</dbReference>
<feature type="domain" description="VWFA" evidence="5">
    <location>
        <begin position="51"/>
        <end position="238"/>
    </location>
</feature>
<dbReference type="Pfam" id="PF03160">
    <property type="entry name" value="Calx-beta"/>
    <property type="match status" value="1"/>
</dbReference>
<evidence type="ECO:0000313" key="6">
    <source>
        <dbReference type="EMBL" id="ALG07825.1"/>
    </source>
</evidence>
<keyword evidence="7" id="KW-1185">Reference proteome</keyword>
<proteinExistence type="predicted"/>
<name>A0A0N9HZP2_9PSEU</name>
<evidence type="ECO:0000256" key="1">
    <source>
        <dbReference type="ARBA" id="ARBA00022729"/>
    </source>
</evidence>
<dbReference type="GO" id="GO:0007154">
    <property type="term" value="P:cell communication"/>
    <property type="evidence" value="ECO:0007669"/>
    <property type="project" value="InterPro"/>
</dbReference>
<dbReference type="KEGG" id="kphy:AOZ06_13705"/>
<dbReference type="GO" id="GO:0016020">
    <property type="term" value="C:membrane"/>
    <property type="evidence" value="ECO:0007669"/>
    <property type="project" value="InterPro"/>
</dbReference>
<dbReference type="SMART" id="SM00237">
    <property type="entry name" value="Calx_beta"/>
    <property type="match status" value="1"/>
</dbReference>
<keyword evidence="3" id="KW-0106">Calcium</keyword>
<dbReference type="PANTHER" id="PTHR11878">
    <property type="entry name" value="SODIUM/CALCIUM EXCHANGER"/>
    <property type="match status" value="1"/>
</dbReference>
<evidence type="ECO:0000256" key="2">
    <source>
        <dbReference type="ARBA" id="ARBA00022737"/>
    </source>
</evidence>
<dbReference type="InterPro" id="IPR003644">
    <property type="entry name" value="Calx_beta"/>
</dbReference>
<evidence type="ECO:0000256" key="3">
    <source>
        <dbReference type="ARBA" id="ARBA00022837"/>
    </source>
</evidence>
<dbReference type="Gene3D" id="2.60.40.2030">
    <property type="match status" value="1"/>
</dbReference>
<evidence type="ECO:0000313" key="7">
    <source>
        <dbReference type="Proteomes" id="UP000063699"/>
    </source>
</evidence>